<gene>
    <name evidence="1" type="ORF">PUW23_22210</name>
</gene>
<dbReference type="EMBL" id="CP118101">
    <property type="protein sequence ID" value="WDH82136.1"/>
    <property type="molecule type" value="Genomic_DNA"/>
</dbReference>
<proteinExistence type="predicted"/>
<dbReference type="RefSeq" id="WP_152557835.1">
    <property type="nucleotide sequence ID" value="NZ_CP118101.1"/>
</dbReference>
<sequence length="105" mass="11885">MIICKSDAELGWKSETRLSGTQVQEDQTVHYLSRVLTGELHQMTDQYHRSQGAVSSFTGYHGFPASICTSVDEPKVHGLPSYIRLFAMSYDGRSVLHFCEGEMRR</sequence>
<dbReference type="SUPFAM" id="SSF55920">
    <property type="entry name" value="Creatinase/aminopeptidase"/>
    <property type="match status" value="1"/>
</dbReference>
<dbReference type="InterPro" id="IPR036005">
    <property type="entry name" value="Creatinase/aminopeptidase-like"/>
</dbReference>
<evidence type="ECO:0000313" key="2">
    <source>
        <dbReference type="Proteomes" id="UP001220962"/>
    </source>
</evidence>
<accession>A0AAX3MXK8</accession>
<evidence type="ECO:0000313" key="1">
    <source>
        <dbReference type="EMBL" id="WDH82136.1"/>
    </source>
</evidence>
<dbReference type="AlphaFoldDB" id="A0AAX3MXK8"/>
<protein>
    <submittedName>
        <fullName evidence="1">Uncharacterized protein</fullName>
    </submittedName>
</protein>
<organism evidence="1 2">
    <name type="scientific">Paenibacillus urinalis</name>
    <dbReference type="NCBI Taxonomy" id="521520"/>
    <lineage>
        <taxon>Bacteria</taxon>
        <taxon>Bacillati</taxon>
        <taxon>Bacillota</taxon>
        <taxon>Bacilli</taxon>
        <taxon>Bacillales</taxon>
        <taxon>Paenibacillaceae</taxon>
        <taxon>Paenibacillus</taxon>
    </lineage>
</organism>
<reference evidence="1" key="1">
    <citation type="submission" date="2023-02" db="EMBL/GenBank/DDBJ databases">
        <title>Pathogen: clinical or host-associated sample.</title>
        <authorList>
            <person name="Hergert J."/>
            <person name="Casey R."/>
            <person name="Wagner J."/>
            <person name="Young E.L."/>
            <person name="Oakeson K.F."/>
        </authorList>
    </citation>
    <scope>NUCLEOTIDE SEQUENCE</scope>
    <source>
        <strain evidence="1">2022CK-00830</strain>
    </source>
</reference>
<name>A0AAX3MXK8_9BACL</name>
<dbReference type="Proteomes" id="UP001220962">
    <property type="component" value="Chromosome"/>
</dbReference>
<dbReference type="Gene3D" id="3.90.230.10">
    <property type="entry name" value="Creatinase/methionine aminopeptidase superfamily"/>
    <property type="match status" value="1"/>
</dbReference>